<evidence type="ECO:0000313" key="1">
    <source>
        <dbReference type="EMBL" id="MBD7954296.1"/>
    </source>
</evidence>
<accession>A0A8X8K521</accession>
<dbReference type="Proteomes" id="UP000636938">
    <property type="component" value="Unassembled WGS sequence"/>
</dbReference>
<evidence type="ECO:0000313" key="2">
    <source>
        <dbReference type="Proteomes" id="UP000636938"/>
    </source>
</evidence>
<protein>
    <submittedName>
        <fullName evidence="1">Uncharacterized protein</fullName>
    </submittedName>
</protein>
<gene>
    <name evidence="1" type="ORF">H9654_08760</name>
</gene>
<dbReference type="RefSeq" id="WP_191770516.1">
    <property type="nucleotide sequence ID" value="NZ_JACSQS010000007.1"/>
</dbReference>
<organism evidence="1 2">
    <name type="scientific">Stenotrophomonas lacuserhaii</name>
    <dbReference type="NCBI Taxonomy" id="2760084"/>
    <lineage>
        <taxon>Bacteria</taxon>
        <taxon>Pseudomonadati</taxon>
        <taxon>Pseudomonadota</taxon>
        <taxon>Gammaproteobacteria</taxon>
        <taxon>Lysobacterales</taxon>
        <taxon>Lysobacteraceae</taxon>
        <taxon>Stenotrophomonas</taxon>
    </lineage>
</organism>
<sequence length="139" mass="15191">MPLGDSILGVGKLLANASLKPYFDHLPVGDDTFNVKFPFVSTSPDAPRVVIKPLHLAQEEPNKILDHGGYWVARVSRLKKHQKLPAHVLFAIDEATDGQKKRAAAKEIADELRALGTDVVPIADKAAILEFADLARPKH</sequence>
<reference evidence="1 2" key="1">
    <citation type="submission" date="2020-08" db="EMBL/GenBank/DDBJ databases">
        <title>A Genomic Blueprint of the Chicken Gut Microbiome.</title>
        <authorList>
            <person name="Gilroy R."/>
            <person name="Ravi A."/>
            <person name="Getino M."/>
            <person name="Pursley I."/>
            <person name="Horton D.L."/>
            <person name="Alikhan N.-F."/>
            <person name="Baker D."/>
            <person name="Gharbi K."/>
            <person name="Hall N."/>
            <person name="Watson M."/>
            <person name="Adriaenssens E.M."/>
            <person name="Foster-Nyarko E."/>
            <person name="Jarju S."/>
            <person name="Secka A."/>
            <person name="Antonio M."/>
            <person name="Oren A."/>
            <person name="Chaudhuri R."/>
            <person name="La Ragione R.M."/>
            <person name="Hildebrand F."/>
            <person name="Pallen M.J."/>
        </authorList>
    </citation>
    <scope>NUCLEOTIDE SEQUENCE [LARGE SCALE GENOMIC DNA]</scope>
    <source>
        <strain evidence="1 2">Sa5BUN4</strain>
    </source>
</reference>
<keyword evidence="2" id="KW-1185">Reference proteome</keyword>
<dbReference type="AlphaFoldDB" id="A0A8X8K521"/>
<proteinExistence type="predicted"/>
<dbReference type="EMBL" id="JACSQS010000007">
    <property type="protein sequence ID" value="MBD7954296.1"/>
    <property type="molecule type" value="Genomic_DNA"/>
</dbReference>
<comment type="caution">
    <text evidence="1">The sequence shown here is derived from an EMBL/GenBank/DDBJ whole genome shotgun (WGS) entry which is preliminary data.</text>
</comment>
<name>A0A8X8K521_9GAMM</name>